<geneLocation type="plasmid" evidence="2">
    <name>pSSII-1</name>
</geneLocation>
<keyword evidence="1" id="KW-1133">Transmembrane helix</keyword>
<evidence type="ECO:0000256" key="1">
    <source>
        <dbReference type="SAM" id="Phobius"/>
    </source>
</evidence>
<dbReference type="RefSeq" id="WP_031417339.1">
    <property type="nucleotide sequence ID" value="NZ_CP014644.1"/>
</dbReference>
<proteinExistence type="predicted"/>
<dbReference type="EMBL" id="MT075580">
    <property type="protein sequence ID" value="QIS31259.1"/>
    <property type="molecule type" value="Genomic_DNA"/>
</dbReference>
<evidence type="ECO:0000313" key="2">
    <source>
        <dbReference type="EMBL" id="QIS31259.1"/>
    </source>
</evidence>
<keyword evidence="2" id="KW-0614">Plasmid</keyword>
<name>A0A6H0A1R5_LYSSH</name>
<feature type="transmembrane region" description="Helical" evidence="1">
    <location>
        <begin position="6"/>
        <end position="22"/>
    </location>
</feature>
<keyword evidence="1" id="KW-0812">Transmembrane</keyword>
<organism evidence="2">
    <name type="scientific">Lysinibacillus sphaericus</name>
    <name type="common">Bacillus sphaericus</name>
    <dbReference type="NCBI Taxonomy" id="1421"/>
    <lineage>
        <taxon>Bacteria</taxon>
        <taxon>Bacillati</taxon>
        <taxon>Bacillota</taxon>
        <taxon>Bacilli</taxon>
        <taxon>Bacillales</taxon>
        <taxon>Bacillaceae</taxon>
        <taxon>Lysinibacillus</taxon>
    </lineage>
</organism>
<dbReference type="AlphaFoldDB" id="A0A6H0A1R5"/>
<sequence length="87" mass="9918">MKNWHLIHFVVPLLWVLVLNLLKDSPPILLGLENKTLLTVVLFLIISWLIYDVIRVREQKVLLKMTVFTATGLICGGLLSKLIISII</sequence>
<accession>A0A6H0A1R5</accession>
<protein>
    <submittedName>
        <fullName evidence="2">Uncharacterized protein</fullName>
    </submittedName>
</protein>
<feature type="transmembrane region" description="Helical" evidence="1">
    <location>
        <begin position="63"/>
        <end position="84"/>
    </location>
</feature>
<reference evidence="2" key="1">
    <citation type="submission" date="2020-02" db="EMBL/GenBank/DDBJ databases">
        <authorList>
            <person name="Hu X."/>
            <person name="Yuan Z."/>
            <person name="Cheng J."/>
            <person name="Geng P."/>
        </authorList>
    </citation>
    <scope>NUCLEOTIDE SEQUENCE</scope>
    <source>
        <strain evidence="2">SSII-1</strain>
        <plasmid evidence="2">pSSII-1</plasmid>
    </source>
</reference>
<keyword evidence="1" id="KW-0472">Membrane</keyword>
<feature type="transmembrane region" description="Helical" evidence="1">
    <location>
        <begin position="34"/>
        <end position="51"/>
    </location>
</feature>